<name>A0A426X3H8_ENSVE</name>
<dbReference type="EMBL" id="AMZH03027788">
    <property type="protein sequence ID" value="RRT33990.1"/>
    <property type="molecule type" value="Genomic_DNA"/>
</dbReference>
<accession>A0A426X3H8</accession>
<proteinExistence type="predicted"/>
<dbReference type="AlphaFoldDB" id="A0A426X3H8"/>
<protein>
    <submittedName>
        <fullName evidence="1">Uncharacterized protein</fullName>
    </submittedName>
</protein>
<gene>
    <name evidence="1" type="ORF">B296_00056785</name>
</gene>
<dbReference type="Proteomes" id="UP000287651">
    <property type="component" value="Unassembled WGS sequence"/>
</dbReference>
<evidence type="ECO:0000313" key="2">
    <source>
        <dbReference type="Proteomes" id="UP000287651"/>
    </source>
</evidence>
<comment type="caution">
    <text evidence="1">The sequence shown here is derived from an EMBL/GenBank/DDBJ whole genome shotgun (WGS) entry which is preliminary data.</text>
</comment>
<reference evidence="1 2" key="1">
    <citation type="journal article" date="2014" name="Agronomy (Basel)">
        <title>A Draft Genome Sequence for Ensete ventricosum, the Drought-Tolerant Tree Against Hunger.</title>
        <authorList>
            <person name="Harrison J."/>
            <person name="Moore K.A."/>
            <person name="Paszkiewicz K."/>
            <person name="Jones T."/>
            <person name="Grant M."/>
            <person name="Ambacheew D."/>
            <person name="Muzemil S."/>
            <person name="Studholme D.J."/>
        </authorList>
    </citation>
    <scope>NUCLEOTIDE SEQUENCE [LARGE SCALE GENOMIC DNA]</scope>
</reference>
<organism evidence="1 2">
    <name type="scientific">Ensete ventricosum</name>
    <name type="common">Abyssinian banana</name>
    <name type="synonym">Musa ensete</name>
    <dbReference type="NCBI Taxonomy" id="4639"/>
    <lineage>
        <taxon>Eukaryota</taxon>
        <taxon>Viridiplantae</taxon>
        <taxon>Streptophyta</taxon>
        <taxon>Embryophyta</taxon>
        <taxon>Tracheophyta</taxon>
        <taxon>Spermatophyta</taxon>
        <taxon>Magnoliopsida</taxon>
        <taxon>Liliopsida</taxon>
        <taxon>Zingiberales</taxon>
        <taxon>Musaceae</taxon>
        <taxon>Ensete</taxon>
    </lineage>
</organism>
<sequence>MRSCGLCSGLRVVDRWYVAVGMWGLPSLVCETTACATSAACGGRLTRPLLHAAARVRPSLDATASMCGCRLCSIDWAVDSVTVVSLPCAHMLLSAALP</sequence>
<evidence type="ECO:0000313" key="1">
    <source>
        <dbReference type="EMBL" id="RRT33990.1"/>
    </source>
</evidence>